<dbReference type="SMART" id="SM00028">
    <property type="entry name" value="TPR"/>
    <property type="match status" value="2"/>
</dbReference>
<proteinExistence type="predicted"/>
<gene>
    <name evidence="4" type="ordered locus">Sfum_3310</name>
</gene>
<feature type="region of interest" description="Disordered" evidence="2">
    <location>
        <begin position="205"/>
        <end position="225"/>
    </location>
</feature>
<dbReference type="Pfam" id="PF14559">
    <property type="entry name" value="TPR_19"/>
    <property type="match status" value="1"/>
</dbReference>
<dbReference type="Proteomes" id="UP000001784">
    <property type="component" value="Chromosome"/>
</dbReference>
<dbReference type="SUPFAM" id="SSF48452">
    <property type="entry name" value="TPR-like"/>
    <property type="match status" value="1"/>
</dbReference>
<dbReference type="Gene3D" id="1.25.40.10">
    <property type="entry name" value="Tetratricopeptide repeat domain"/>
    <property type="match status" value="1"/>
</dbReference>
<keyword evidence="3" id="KW-0812">Transmembrane</keyword>
<dbReference type="KEGG" id="sfu:Sfum_3310"/>
<evidence type="ECO:0000256" key="2">
    <source>
        <dbReference type="SAM" id="MobiDB-lite"/>
    </source>
</evidence>
<feature type="region of interest" description="Disordered" evidence="2">
    <location>
        <begin position="1"/>
        <end position="20"/>
    </location>
</feature>
<dbReference type="InterPro" id="IPR019734">
    <property type="entry name" value="TPR_rpt"/>
</dbReference>
<protein>
    <submittedName>
        <fullName evidence="4">Tetratricopeptide TPR_2 repeat protein</fullName>
    </submittedName>
</protein>
<feature type="compositionally biased region" description="Basic and acidic residues" evidence="2">
    <location>
        <begin position="10"/>
        <end position="20"/>
    </location>
</feature>
<dbReference type="PROSITE" id="PS50005">
    <property type="entry name" value="TPR"/>
    <property type="match status" value="1"/>
</dbReference>
<dbReference type="InParanoid" id="A0LNI1"/>
<keyword evidence="3" id="KW-1133">Transmembrane helix</keyword>
<evidence type="ECO:0000313" key="4">
    <source>
        <dbReference type="EMBL" id="ABK18983.1"/>
    </source>
</evidence>
<feature type="repeat" description="TPR" evidence="1">
    <location>
        <begin position="152"/>
        <end position="185"/>
    </location>
</feature>
<dbReference type="eggNOG" id="COG0457">
    <property type="taxonomic scope" value="Bacteria"/>
</dbReference>
<dbReference type="InterPro" id="IPR011990">
    <property type="entry name" value="TPR-like_helical_dom_sf"/>
</dbReference>
<sequence length="225" mass="24246">MPGAGILPEARMDTAGRGGRFDSARLIRAPGGRRTIPERSMPAMSARPCARSRRGAEQYRVCVRAAHPCERKLAGNRMGGGEKMPEARAKGGTMRGGGILLLIGFVVLLTGCAGLSADMRLSNRGYEDILSRNYTQAEKHLAEALAINPDNPYALINMGVVYENTGREAQAREMYEKARALGSREVPSRTSQDWAKDKSLAEIAEKDAGGLSTNQKPLAKRGASM</sequence>
<accession>A0LNI1</accession>
<name>A0LNI1_SYNFM</name>
<keyword evidence="5" id="KW-1185">Reference proteome</keyword>
<organism evidence="4 5">
    <name type="scientific">Syntrophobacter fumaroxidans (strain DSM 10017 / MPOB)</name>
    <dbReference type="NCBI Taxonomy" id="335543"/>
    <lineage>
        <taxon>Bacteria</taxon>
        <taxon>Pseudomonadati</taxon>
        <taxon>Thermodesulfobacteriota</taxon>
        <taxon>Syntrophobacteria</taxon>
        <taxon>Syntrophobacterales</taxon>
        <taxon>Syntrophobacteraceae</taxon>
        <taxon>Syntrophobacter</taxon>
    </lineage>
</organism>
<keyword evidence="1" id="KW-0802">TPR repeat</keyword>
<evidence type="ECO:0000256" key="1">
    <source>
        <dbReference type="PROSITE-ProRule" id="PRU00339"/>
    </source>
</evidence>
<keyword evidence="3" id="KW-0472">Membrane</keyword>
<dbReference type="AlphaFoldDB" id="A0LNI1"/>
<dbReference type="EMBL" id="CP000478">
    <property type="protein sequence ID" value="ABK18983.1"/>
    <property type="molecule type" value="Genomic_DNA"/>
</dbReference>
<dbReference type="HOGENOM" id="CLU_1229372_0_0_7"/>
<feature type="transmembrane region" description="Helical" evidence="3">
    <location>
        <begin position="98"/>
        <end position="117"/>
    </location>
</feature>
<dbReference type="STRING" id="335543.Sfum_3310"/>
<evidence type="ECO:0000256" key="3">
    <source>
        <dbReference type="SAM" id="Phobius"/>
    </source>
</evidence>
<evidence type="ECO:0000313" key="5">
    <source>
        <dbReference type="Proteomes" id="UP000001784"/>
    </source>
</evidence>
<reference evidence="4 5" key="1">
    <citation type="submission" date="2006-10" db="EMBL/GenBank/DDBJ databases">
        <title>Complete sequence of Syntrophobacter fumaroxidans MPOB.</title>
        <authorList>
            <consortium name="US DOE Joint Genome Institute"/>
            <person name="Copeland A."/>
            <person name="Lucas S."/>
            <person name="Lapidus A."/>
            <person name="Barry K."/>
            <person name="Detter J.C."/>
            <person name="Glavina del Rio T."/>
            <person name="Hammon N."/>
            <person name="Israni S."/>
            <person name="Pitluck S."/>
            <person name="Goltsman E.G."/>
            <person name="Martinez M."/>
            <person name="Schmutz J."/>
            <person name="Larimer F."/>
            <person name="Land M."/>
            <person name="Hauser L."/>
            <person name="Kyrpides N."/>
            <person name="Kim E."/>
            <person name="Boone D.R."/>
            <person name="Brockman F."/>
            <person name="Culley D."/>
            <person name="Ferry J."/>
            <person name="Gunsalus R."/>
            <person name="McInerney M.J."/>
            <person name="Morrison M."/>
            <person name="Plugge C."/>
            <person name="Rohlin L."/>
            <person name="Scholten J."/>
            <person name="Sieber J."/>
            <person name="Stams A.J.M."/>
            <person name="Worm P."/>
            <person name="Henstra A.M."/>
            <person name="Richardson P."/>
        </authorList>
    </citation>
    <scope>NUCLEOTIDE SEQUENCE [LARGE SCALE GENOMIC DNA]</scope>
    <source>
        <strain evidence="5">DSM 10017 / MPOB</strain>
    </source>
</reference>